<dbReference type="InterPro" id="IPR012583">
    <property type="entry name" value="RIX1_N"/>
</dbReference>
<feature type="region of interest" description="Disordered" evidence="5">
    <location>
        <begin position="621"/>
        <end position="810"/>
    </location>
</feature>
<feature type="compositionally biased region" description="Low complexity" evidence="5">
    <location>
        <begin position="730"/>
        <end position="744"/>
    </location>
</feature>
<protein>
    <recommendedName>
        <fullName evidence="3">Pre-rRNA-processing protein RIX1</fullName>
    </recommendedName>
</protein>
<dbReference type="PANTHER" id="PTHR34105">
    <property type="entry name" value="PROLINE-, GLUTAMIC ACID- AND LEUCINE-RICH PROTEIN 1"/>
    <property type="match status" value="1"/>
</dbReference>
<proteinExistence type="inferred from homology"/>
<feature type="region of interest" description="Disordered" evidence="5">
    <location>
        <begin position="472"/>
        <end position="491"/>
    </location>
</feature>
<evidence type="ECO:0000256" key="5">
    <source>
        <dbReference type="SAM" id="MobiDB-lite"/>
    </source>
</evidence>
<evidence type="ECO:0000256" key="2">
    <source>
        <dbReference type="ARBA" id="ARBA00010511"/>
    </source>
</evidence>
<reference evidence="8" key="1">
    <citation type="submission" date="2017-02" db="EMBL/GenBank/DDBJ databases">
        <authorList>
            <person name="Tafer H."/>
            <person name="Lopandic K."/>
        </authorList>
    </citation>
    <scope>NUCLEOTIDE SEQUENCE [LARGE SCALE GENOMIC DNA]</scope>
    <source>
        <strain evidence="8">CBS 366.77</strain>
    </source>
</reference>
<dbReference type="Pfam" id="PF08167">
    <property type="entry name" value="RIX1"/>
    <property type="match status" value="1"/>
</dbReference>
<dbReference type="GO" id="GO:0006364">
    <property type="term" value="P:rRNA processing"/>
    <property type="evidence" value="ECO:0007669"/>
    <property type="project" value="TreeGrafter"/>
</dbReference>
<comment type="caution">
    <text evidence="7">The sequence shown here is derived from an EMBL/GenBank/DDBJ whole genome shotgun (WGS) entry which is preliminary data.</text>
</comment>
<feature type="compositionally biased region" description="Polar residues" evidence="5">
    <location>
        <begin position="712"/>
        <end position="729"/>
    </location>
</feature>
<feature type="compositionally biased region" description="Acidic residues" evidence="5">
    <location>
        <begin position="795"/>
        <end position="810"/>
    </location>
</feature>
<dbReference type="STRING" id="2070753.A0A3A2ZJ81"/>
<evidence type="ECO:0000256" key="1">
    <source>
        <dbReference type="ARBA" id="ARBA00004123"/>
    </source>
</evidence>
<evidence type="ECO:0000259" key="6">
    <source>
        <dbReference type="Pfam" id="PF08167"/>
    </source>
</evidence>
<evidence type="ECO:0000313" key="8">
    <source>
        <dbReference type="Proteomes" id="UP000266188"/>
    </source>
</evidence>
<organism evidence="7 8">
    <name type="scientific">Aspergillus sclerotialis</name>
    <dbReference type="NCBI Taxonomy" id="2070753"/>
    <lineage>
        <taxon>Eukaryota</taxon>
        <taxon>Fungi</taxon>
        <taxon>Dikarya</taxon>
        <taxon>Ascomycota</taxon>
        <taxon>Pezizomycotina</taxon>
        <taxon>Eurotiomycetes</taxon>
        <taxon>Eurotiomycetidae</taxon>
        <taxon>Eurotiales</taxon>
        <taxon>Aspergillaceae</taxon>
        <taxon>Aspergillus</taxon>
        <taxon>Aspergillus subgen. Polypaecilum</taxon>
    </lineage>
</organism>
<feature type="compositionally biased region" description="Polar residues" evidence="5">
    <location>
        <begin position="745"/>
        <end position="778"/>
    </location>
</feature>
<keyword evidence="8" id="KW-1185">Reference proteome</keyword>
<dbReference type="PANTHER" id="PTHR34105:SF1">
    <property type="entry name" value="PROLINE-, GLUTAMIC ACID- AND LEUCINE-RICH PROTEIN 1"/>
    <property type="match status" value="1"/>
</dbReference>
<dbReference type="SUPFAM" id="SSF48371">
    <property type="entry name" value="ARM repeat"/>
    <property type="match status" value="1"/>
</dbReference>
<dbReference type="AlphaFoldDB" id="A0A3A2ZJ81"/>
<accession>A0A3A2ZJ81</accession>
<dbReference type="Proteomes" id="UP000266188">
    <property type="component" value="Unassembled WGS sequence"/>
</dbReference>
<gene>
    <name evidence="7" type="ORF">PHISCL_04339</name>
</gene>
<comment type="subcellular location">
    <subcellularLocation>
        <location evidence="1">Nucleus</location>
    </subcellularLocation>
</comment>
<feature type="domain" description="Pre-rRNA-processing protein RIX1 N-terminal" evidence="6">
    <location>
        <begin position="6"/>
        <end position="216"/>
    </location>
</feature>
<sequence>MATTSLRAVTHRLTTTPVQELPQITSFLATSLSDCSQLLSSPQGQKVGKNDSDDTVQLHKLKTRLASLLQDRTLEGRWTAVILVKATLEAGQWEVLRGFEPIFRSLIGILAKPDPVSTKKMCIITLTRIFHLTYQYPTLVREITTPSMPAFITSVLNLVSVKPSSEQVRKLKPNTPFLETALHALVALISKHPTIFRPFSAQIHSLLVAIIGSQSSTFFSTPELDLAEQLFVSLHNCAPKNTSGEEWKNAIRLTISSIHRTSDNVFRAVVEQWESVDATLRQAAKTPDYSQEVGDDGPDPLGLPGWRGVHSGVQRLIALLRLLPRFLSTPTAATVGVPIGYILDLTARLTSVTVPLESLDPSQSNVQFNLQIGREERDSLWAELPRIHVACINFFLNLVRALESGILPAAQNILEQSLWVFRAENFNRGIRTSTYDLMNALLPLMGPSMTKQNVSSLAKVIRSCCHELLPPGDLGPSADSSTDPKAKSKQQNQVIVNADSFLNPSLKQSRHAMSSSSFPGLLRAASELLPTILNFVPTEFLSPSTRAEIDRTSILVAEKNAMLASVLNPLPVTQGRGTGSSIMPFLVRSYSGEMEVEGLVRPRMPVLMSTPDLNGYANIDEEEEEEASGIVSPGPADNTGLINTSLPVALDNSQTSTNGATESLVSNKRSYAEEPITQTSGLSSASPKTTEDVQIKKARFEEEFPNIPKPSVEQTSLTRTEGPTISVQKTSVTTTPLPTQATTSNVPVTSASNTGVSKPVTPSSKETPSASQPGQGNAETADDSDEELPTLNMDPDTDDEDEEDDVTMEG</sequence>
<dbReference type="EMBL" id="MVGC01000126">
    <property type="protein sequence ID" value="RJE23309.1"/>
    <property type="molecule type" value="Genomic_DNA"/>
</dbReference>
<evidence type="ECO:0000256" key="4">
    <source>
        <dbReference type="ARBA" id="ARBA00023242"/>
    </source>
</evidence>
<keyword evidence="4" id="KW-0539">Nucleus</keyword>
<evidence type="ECO:0000313" key="7">
    <source>
        <dbReference type="EMBL" id="RJE23309.1"/>
    </source>
</evidence>
<feature type="compositionally biased region" description="Polar residues" evidence="5">
    <location>
        <begin position="640"/>
        <end position="669"/>
    </location>
</feature>
<dbReference type="InterPro" id="IPR016024">
    <property type="entry name" value="ARM-type_fold"/>
</dbReference>
<dbReference type="GO" id="GO:0005634">
    <property type="term" value="C:nucleus"/>
    <property type="evidence" value="ECO:0007669"/>
    <property type="project" value="UniProtKB-SubCell"/>
</dbReference>
<name>A0A3A2ZJ81_9EURO</name>
<dbReference type="OrthoDB" id="20900at2759"/>
<evidence type="ECO:0000256" key="3">
    <source>
        <dbReference type="ARBA" id="ARBA00021502"/>
    </source>
</evidence>
<comment type="similarity">
    <text evidence="2">Belongs to the RIX1/PELP1 family.</text>
</comment>
<feature type="compositionally biased region" description="Basic and acidic residues" evidence="5">
    <location>
        <begin position="689"/>
        <end position="702"/>
    </location>
</feature>
<feature type="compositionally biased region" description="Polar residues" evidence="5">
    <location>
        <begin position="478"/>
        <end position="491"/>
    </location>
</feature>
<feature type="compositionally biased region" description="Polar residues" evidence="5">
    <location>
        <begin position="676"/>
        <end position="688"/>
    </location>
</feature>